<organism evidence="1 2">
    <name type="scientific">Eumeta variegata</name>
    <name type="common">Bagworm moth</name>
    <name type="synonym">Eumeta japonica</name>
    <dbReference type="NCBI Taxonomy" id="151549"/>
    <lineage>
        <taxon>Eukaryota</taxon>
        <taxon>Metazoa</taxon>
        <taxon>Ecdysozoa</taxon>
        <taxon>Arthropoda</taxon>
        <taxon>Hexapoda</taxon>
        <taxon>Insecta</taxon>
        <taxon>Pterygota</taxon>
        <taxon>Neoptera</taxon>
        <taxon>Endopterygota</taxon>
        <taxon>Lepidoptera</taxon>
        <taxon>Glossata</taxon>
        <taxon>Ditrysia</taxon>
        <taxon>Tineoidea</taxon>
        <taxon>Psychidae</taxon>
        <taxon>Oiketicinae</taxon>
        <taxon>Eumeta</taxon>
    </lineage>
</organism>
<evidence type="ECO:0000313" key="2">
    <source>
        <dbReference type="Proteomes" id="UP000299102"/>
    </source>
</evidence>
<dbReference type="EMBL" id="BGZK01000240">
    <property type="protein sequence ID" value="GBP31020.1"/>
    <property type="molecule type" value="Genomic_DNA"/>
</dbReference>
<gene>
    <name evidence="1" type="ORF">EVAR_81920_1</name>
</gene>
<keyword evidence="2" id="KW-1185">Reference proteome</keyword>
<accession>A0A4C1UXP5</accession>
<dbReference type="OrthoDB" id="7487383at2759"/>
<evidence type="ECO:0008006" key="3">
    <source>
        <dbReference type="Google" id="ProtNLM"/>
    </source>
</evidence>
<sequence>MEATGCRLATTSQGTIVIVSAYLPATKQLIRSETLLALGNAVILYGDFNCKSPRTVVAKNVREVPASSDHRKLPANVFESSSHSGGRNENWSDLMEKITTIHKAFWRLTKALKSEGYTPIPPLKRPDGITAIDDAETVEFTVDSIEF</sequence>
<dbReference type="Proteomes" id="UP000299102">
    <property type="component" value="Unassembled WGS sequence"/>
</dbReference>
<proteinExistence type="predicted"/>
<dbReference type="SUPFAM" id="SSF56219">
    <property type="entry name" value="DNase I-like"/>
    <property type="match status" value="1"/>
</dbReference>
<dbReference type="AlphaFoldDB" id="A0A4C1UXP5"/>
<name>A0A4C1UXP5_EUMVA</name>
<reference evidence="1 2" key="1">
    <citation type="journal article" date="2019" name="Commun. Biol.">
        <title>The bagworm genome reveals a unique fibroin gene that provides high tensile strength.</title>
        <authorList>
            <person name="Kono N."/>
            <person name="Nakamura H."/>
            <person name="Ohtoshi R."/>
            <person name="Tomita M."/>
            <person name="Numata K."/>
            <person name="Arakawa K."/>
        </authorList>
    </citation>
    <scope>NUCLEOTIDE SEQUENCE [LARGE SCALE GENOMIC DNA]</scope>
</reference>
<dbReference type="InterPro" id="IPR036691">
    <property type="entry name" value="Endo/exonu/phosph_ase_sf"/>
</dbReference>
<evidence type="ECO:0000313" key="1">
    <source>
        <dbReference type="EMBL" id="GBP31020.1"/>
    </source>
</evidence>
<protein>
    <recommendedName>
        <fullName evidence="3">Endonuclease/exonuclease/phosphatase domain-containing protein</fullName>
    </recommendedName>
</protein>
<comment type="caution">
    <text evidence="1">The sequence shown here is derived from an EMBL/GenBank/DDBJ whole genome shotgun (WGS) entry which is preliminary data.</text>
</comment>